<name>A0A812NK34_9DINO</name>
<reference evidence="2" key="1">
    <citation type="submission" date="2021-02" db="EMBL/GenBank/DDBJ databases">
        <authorList>
            <person name="Dougan E. K."/>
            <person name="Rhodes N."/>
            <person name="Thang M."/>
            <person name="Chan C."/>
        </authorList>
    </citation>
    <scope>NUCLEOTIDE SEQUENCE</scope>
</reference>
<feature type="compositionally biased region" description="Basic and acidic residues" evidence="1">
    <location>
        <begin position="405"/>
        <end position="443"/>
    </location>
</feature>
<dbReference type="OrthoDB" id="421455at2759"/>
<feature type="region of interest" description="Disordered" evidence="1">
    <location>
        <begin position="155"/>
        <end position="183"/>
    </location>
</feature>
<organism evidence="2 3">
    <name type="scientific">Symbiodinium necroappetens</name>
    <dbReference type="NCBI Taxonomy" id="1628268"/>
    <lineage>
        <taxon>Eukaryota</taxon>
        <taxon>Sar</taxon>
        <taxon>Alveolata</taxon>
        <taxon>Dinophyceae</taxon>
        <taxon>Suessiales</taxon>
        <taxon>Symbiodiniaceae</taxon>
        <taxon>Symbiodinium</taxon>
    </lineage>
</organism>
<feature type="region of interest" description="Disordered" evidence="1">
    <location>
        <begin position="402"/>
        <end position="477"/>
    </location>
</feature>
<protein>
    <submittedName>
        <fullName evidence="2">NEK10 protein</fullName>
    </submittedName>
</protein>
<dbReference type="AlphaFoldDB" id="A0A812NK34"/>
<keyword evidence="3" id="KW-1185">Reference proteome</keyword>
<gene>
    <name evidence="2" type="primary">NEK10</name>
    <name evidence="2" type="ORF">SNEC2469_LOCUS8039</name>
</gene>
<evidence type="ECO:0000313" key="3">
    <source>
        <dbReference type="Proteomes" id="UP000601435"/>
    </source>
</evidence>
<accession>A0A812NK34</accession>
<evidence type="ECO:0000313" key="2">
    <source>
        <dbReference type="EMBL" id="CAE7320608.1"/>
    </source>
</evidence>
<comment type="caution">
    <text evidence="2">The sequence shown here is derived from an EMBL/GenBank/DDBJ whole genome shotgun (WGS) entry which is preliminary data.</text>
</comment>
<feature type="compositionally biased region" description="Basic and acidic residues" evidence="1">
    <location>
        <begin position="450"/>
        <end position="477"/>
    </location>
</feature>
<proteinExistence type="predicted"/>
<dbReference type="Proteomes" id="UP000601435">
    <property type="component" value="Unassembled WGS sequence"/>
</dbReference>
<dbReference type="EMBL" id="CAJNJA010013430">
    <property type="protein sequence ID" value="CAE7320608.1"/>
    <property type="molecule type" value="Genomic_DNA"/>
</dbReference>
<evidence type="ECO:0000256" key="1">
    <source>
        <dbReference type="SAM" id="MobiDB-lite"/>
    </source>
</evidence>
<sequence>MDEVHSPGEIASLVRLAEHLEGAYEKDDSPELAEAMDFFIEAHSQRYVFRDTRYGAMDRYVQLFRRLQEELRQIICSQHKEKKGRVFTLRILQCLRLLTRDPDFQLALLEKGWKKSAFEETELPMQSTQERGRELPTPVPPACYRVMAPDLPGLPPPSLRSGACASPRTRWRSPEPMKRSPSAEVLEEVACTGPGYLADVQAERERFRLPPLEMRSERSQKSAYALSSSRAPEVLRILPELVSEYLAEVEGGFGQGIQFYEASTSGIANRLAVTVAGLCVSEIAGMLNRYASTEDRRSRLAEMGALPSMARLLHRDCHPLVQRCALETAVQLTRSPGVLEQLEQASAQESFKAMREQIGTSNGDRAATKEVQIGLLRGCVAVALCPEMRLGTKAKIVEAVDQEEEAKKNEARERSRSREKKETLDRLAKIAADKAAAKAKEAAEGEEPAPEEKKLSKAEEAKLLLLKEKEKDHSRNV</sequence>